<dbReference type="PANTHER" id="PTHR44157">
    <property type="entry name" value="DNAJ HOMOLOG SUBFAMILY C MEMBER 11"/>
    <property type="match status" value="1"/>
</dbReference>
<dbReference type="SMART" id="SM00271">
    <property type="entry name" value="DnaJ"/>
    <property type="match status" value="1"/>
</dbReference>
<keyword evidence="1" id="KW-0143">Chaperone</keyword>
<reference evidence="4 5" key="1">
    <citation type="submission" date="2019-01" db="EMBL/GenBank/DDBJ databases">
        <title>Nuclear Genome Assembly of the Microalgal Biofuel strain Nannochloropsis salina CCMP1776.</title>
        <authorList>
            <person name="Hovde B."/>
        </authorList>
    </citation>
    <scope>NUCLEOTIDE SEQUENCE [LARGE SCALE GENOMIC DNA]</scope>
    <source>
        <strain evidence="4 5">CCMP1776</strain>
    </source>
</reference>
<dbReference type="Gene3D" id="1.10.287.110">
    <property type="entry name" value="DnaJ domain"/>
    <property type="match status" value="1"/>
</dbReference>
<dbReference type="PANTHER" id="PTHR44157:SF1">
    <property type="entry name" value="DNAJ HOMOLOG SUBFAMILY C MEMBER 11"/>
    <property type="match status" value="1"/>
</dbReference>
<comment type="caution">
    <text evidence="4">The sequence shown here is derived from an EMBL/GenBank/DDBJ whole genome shotgun (WGS) entry which is preliminary data.</text>
</comment>
<dbReference type="CDD" id="cd06257">
    <property type="entry name" value="DnaJ"/>
    <property type="match status" value="1"/>
</dbReference>
<keyword evidence="5" id="KW-1185">Reference proteome</keyword>
<name>A0A4D9D2Z6_9STRA</name>
<dbReference type="InterPro" id="IPR024586">
    <property type="entry name" value="DnaJ-like_C11_C"/>
</dbReference>
<dbReference type="GO" id="GO:0042407">
    <property type="term" value="P:cristae formation"/>
    <property type="evidence" value="ECO:0007669"/>
    <property type="project" value="TreeGrafter"/>
</dbReference>
<dbReference type="Proteomes" id="UP000355283">
    <property type="component" value="Unassembled WGS sequence"/>
</dbReference>
<feature type="region of interest" description="Disordered" evidence="2">
    <location>
        <begin position="540"/>
        <end position="572"/>
    </location>
</feature>
<dbReference type="PRINTS" id="PR00625">
    <property type="entry name" value="JDOMAIN"/>
</dbReference>
<dbReference type="InterPro" id="IPR036869">
    <property type="entry name" value="J_dom_sf"/>
</dbReference>
<evidence type="ECO:0000259" key="3">
    <source>
        <dbReference type="PROSITE" id="PS50076"/>
    </source>
</evidence>
<feature type="domain" description="J" evidence="3">
    <location>
        <begin position="29"/>
        <end position="96"/>
    </location>
</feature>
<organism evidence="4 5">
    <name type="scientific">Nannochloropsis salina CCMP1776</name>
    <dbReference type="NCBI Taxonomy" id="1027361"/>
    <lineage>
        <taxon>Eukaryota</taxon>
        <taxon>Sar</taxon>
        <taxon>Stramenopiles</taxon>
        <taxon>Ochrophyta</taxon>
        <taxon>Eustigmatophyceae</taxon>
        <taxon>Eustigmatales</taxon>
        <taxon>Monodopsidaceae</taxon>
        <taxon>Microchloropsis</taxon>
        <taxon>Microchloropsis salina</taxon>
    </lineage>
</organism>
<dbReference type="Pfam" id="PF11875">
    <property type="entry name" value="DnaJ-like_C11_C"/>
    <property type="match status" value="1"/>
</dbReference>
<dbReference type="OrthoDB" id="189593at2759"/>
<evidence type="ECO:0000313" key="4">
    <source>
        <dbReference type="EMBL" id="TFJ86101.1"/>
    </source>
</evidence>
<sequence>MTDDERDGDASDAAARLLQRKLRASNQRELYKALNVPPSASSEEIRAAYLRVASSYHPDRVDPPLREDSEAQFLKIDRAYKVLTDPLMRQAYDKFGERGLRLLQAVPQHEMLPLRFPCEVAYILEDLSAEEMQYSALSAQGSSGTVTVHMEIPRPLKPPRLKQLSVEQQVEVPLTGATSLFAGIFVINRKAVGMGMGYVGARLQLSKATWISGTYLLSQKRKLTIESSRELSGAVNVRASLSCAEDGNLGLKLASSRRLSATLTGTVDLTAGSGEDEAIGFGLTSSNGKRELTGRLRVSDAEVSVKGIYENRISNAVLVKCVGKLGTRGIECLLGATRNLSSLAAINLGLGVGMDGVTVSIKARKGRHHVHVPIKISPQLDPWSVLVGSLLSAGLNAGLVLLVRPFEKARIQRQLRMLEREVSERQARERRNAAAQVRLMDEASIRKAQVEKSAMKGLGGLVILEARYGTSSMPQKAPPDPEWYLLSRDKEQALDRATALDVRVPLQFFANKSRLQLPPGSKAGMLGFYDVSANPTWLYDPSTSSDGSEPDKSSAAAFRAPLRPPRPPEAKTKARTRLYVRYSYLGKVYEVTVDDIEPLELPPMDSSHTCLGTEGQVR</sequence>
<proteinExistence type="predicted"/>
<accession>A0A4D9D2Z6</accession>
<dbReference type="EMBL" id="SDOX01000010">
    <property type="protein sequence ID" value="TFJ86101.1"/>
    <property type="molecule type" value="Genomic_DNA"/>
</dbReference>
<gene>
    <name evidence="4" type="ORF">NSK_002921</name>
</gene>
<dbReference type="Pfam" id="PF00226">
    <property type="entry name" value="DnaJ"/>
    <property type="match status" value="1"/>
</dbReference>
<dbReference type="GO" id="GO:0005739">
    <property type="term" value="C:mitochondrion"/>
    <property type="evidence" value="ECO:0007669"/>
    <property type="project" value="GOC"/>
</dbReference>
<evidence type="ECO:0000256" key="1">
    <source>
        <dbReference type="ARBA" id="ARBA00023186"/>
    </source>
</evidence>
<dbReference type="InterPro" id="IPR001623">
    <property type="entry name" value="DnaJ_domain"/>
</dbReference>
<dbReference type="Pfam" id="PF22774">
    <property type="entry name" value="DNAJC11_beta-barrel"/>
    <property type="match status" value="1"/>
</dbReference>
<evidence type="ECO:0000313" key="5">
    <source>
        <dbReference type="Proteomes" id="UP000355283"/>
    </source>
</evidence>
<dbReference type="SUPFAM" id="SSF46565">
    <property type="entry name" value="Chaperone J-domain"/>
    <property type="match status" value="1"/>
</dbReference>
<protein>
    <recommendedName>
        <fullName evidence="3">J domain-containing protein</fullName>
    </recommendedName>
</protein>
<dbReference type="InterPro" id="IPR055225">
    <property type="entry name" value="DNAJC11-like_beta-barrel"/>
</dbReference>
<dbReference type="PROSITE" id="PS50076">
    <property type="entry name" value="DNAJ_2"/>
    <property type="match status" value="1"/>
</dbReference>
<dbReference type="InterPro" id="IPR052243">
    <property type="entry name" value="Mito_inner_membrane_organizer"/>
</dbReference>
<dbReference type="AlphaFoldDB" id="A0A4D9D2Z6"/>
<evidence type="ECO:0000256" key="2">
    <source>
        <dbReference type="SAM" id="MobiDB-lite"/>
    </source>
</evidence>